<name>A0ABQ3LU32_9SPHN</name>
<dbReference type="EMBL" id="BNAQ01000009">
    <property type="protein sequence ID" value="GHH25317.1"/>
    <property type="molecule type" value="Genomic_DNA"/>
</dbReference>
<sequence>MSSAPAAPLVDASHTTDGWKSLDTEHPTYVSAIAEGADVHPWRFVQDGGDTSVLPVPGLFSEVAACAGYAATRSENLVDQLRIMIDALGAEGALRITPAAIVRLCATRQALLDDIATFGLSPTSTVAASVVTSAPDAT</sequence>
<evidence type="ECO:0000313" key="2">
    <source>
        <dbReference type="Proteomes" id="UP000652430"/>
    </source>
</evidence>
<accession>A0ABQ3LU32</accession>
<proteinExistence type="predicted"/>
<reference evidence="2" key="1">
    <citation type="journal article" date="2019" name="Int. J. Syst. Evol. Microbiol.">
        <title>The Global Catalogue of Microorganisms (GCM) 10K type strain sequencing project: providing services to taxonomists for standard genome sequencing and annotation.</title>
        <authorList>
            <consortium name="The Broad Institute Genomics Platform"/>
            <consortium name="The Broad Institute Genome Sequencing Center for Infectious Disease"/>
            <person name="Wu L."/>
            <person name="Ma J."/>
        </authorList>
    </citation>
    <scope>NUCLEOTIDE SEQUENCE [LARGE SCALE GENOMIC DNA]</scope>
    <source>
        <strain evidence="2">CGMCC 1.8957</strain>
    </source>
</reference>
<organism evidence="1 2">
    <name type="scientific">Sphingomonas glacialis</name>
    <dbReference type="NCBI Taxonomy" id="658225"/>
    <lineage>
        <taxon>Bacteria</taxon>
        <taxon>Pseudomonadati</taxon>
        <taxon>Pseudomonadota</taxon>
        <taxon>Alphaproteobacteria</taxon>
        <taxon>Sphingomonadales</taxon>
        <taxon>Sphingomonadaceae</taxon>
        <taxon>Sphingomonas</taxon>
    </lineage>
</organism>
<evidence type="ECO:0000313" key="1">
    <source>
        <dbReference type="EMBL" id="GHH25317.1"/>
    </source>
</evidence>
<protein>
    <submittedName>
        <fullName evidence="1">Uncharacterized protein</fullName>
    </submittedName>
</protein>
<comment type="caution">
    <text evidence="1">The sequence shown here is derived from an EMBL/GenBank/DDBJ whole genome shotgun (WGS) entry which is preliminary data.</text>
</comment>
<dbReference type="Proteomes" id="UP000652430">
    <property type="component" value="Unassembled WGS sequence"/>
</dbReference>
<gene>
    <name evidence="1" type="ORF">GCM10008023_38560</name>
</gene>
<keyword evidence="2" id="KW-1185">Reference proteome</keyword>